<keyword evidence="7" id="KW-1185">Reference proteome</keyword>
<dbReference type="GO" id="GO:0055056">
    <property type="term" value="F:D-glucose transmembrane transporter activity"/>
    <property type="evidence" value="ECO:0007669"/>
    <property type="project" value="TreeGrafter"/>
</dbReference>
<evidence type="ECO:0000256" key="5">
    <source>
        <dbReference type="SAM" id="Phobius"/>
    </source>
</evidence>
<dbReference type="PANTHER" id="PTHR23503:SF32">
    <property type="entry name" value="SOLUTE CARRIER FAMILY 2, FACILITATED GLUCOSE TRANSPORTER MEMBER 5"/>
    <property type="match status" value="1"/>
</dbReference>
<evidence type="ECO:0000313" key="7">
    <source>
        <dbReference type="Proteomes" id="UP000504612"/>
    </source>
</evidence>
<dbReference type="GO" id="GO:0005886">
    <property type="term" value="C:plasma membrane"/>
    <property type="evidence" value="ECO:0007669"/>
    <property type="project" value="TreeGrafter"/>
</dbReference>
<dbReference type="InterPro" id="IPR005828">
    <property type="entry name" value="MFS_sugar_transport-like"/>
</dbReference>
<dbReference type="PROSITE" id="PS50850">
    <property type="entry name" value="MFS"/>
    <property type="match status" value="1"/>
</dbReference>
<dbReference type="GO" id="GO:0046323">
    <property type="term" value="P:D-glucose import"/>
    <property type="evidence" value="ECO:0007669"/>
    <property type="project" value="TreeGrafter"/>
</dbReference>
<dbReference type="InterPro" id="IPR036259">
    <property type="entry name" value="MFS_trans_sf"/>
</dbReference>
<dbReference type="InterPro" id="IPR045263">
    <property type="entry name" value="GLUT"/>
</dbReference>
<feature type="transmembrane region" description="Helical" evidence="5">
    <location>
        <begin position="128"/>
        <end position="150"/>
    </location>
</feature>
<evidence type="ECO:0000256" key="3">
    <source>
        <dbReference type="ARBA" id="ARBA00022989"/>
    </source>
</evidence>
<feature type="domain" description="Major facilitator superfamily (MFS) profile" evidence="6">
    <location>
        <begin position="1"/>
        <end position="154"/>
    </location>
</feature>
<organism evidence="7 8">
    <name type="scientific">Notechis scutatus</name>
    <name type="common">mainland tiger snake</name>
    <dbReference type="NCBI Taxonomy" id="8663"/>
    <lineage>
        <taxon>Eukaryota</taxon>
        <taxon>Metazoa</taxon>
        <taxon>Chordata</taxon>
        <taxon>Craniata</taxon>
        <taxon>Vertebrata</taxon>
        <taxon>Euteleostomi</taxon>
        <taxon>Lepidosauria</taxon>
        <taxon>Squamata</taxon>
        <taxon>Bifurcata</taxon>
        <taxon>Unidentata</taxon>
        <taxon>Episquamata</taxon>
        <taxon>Toxicofera</taxon>
        <taxon>Serpentes</taxon>
        <taxon>Colubroidea</taxon>
        <taxon>Elapidae</taxon>
        <taxon>Hydrophiinae</taxon>
        <taxon>Notechis</taxon>
    </lineage>
</organism>
<evidence type="ECO:0000259" key="6">
    <source>
        <dbReference type="PROSITE" id="PS50850"/>
    </source>
</evidence>
<keyword evidence="3 5" id="KW-1133">Transmembrane helix</keyword>
<dbReference type="Pfam" id="PF00083">
    <property type="entry name" value="Sugar_tr"/>
    <property type="match status" value="1"/>
</dbReference>
<evidence type="ECO:0000313" key="8">
    <source>
        <dbReference type="RefSeq" id="XP_026548161.1"/>
    </source>
</evidence>
<feature type="transmembrane region" description="Helical" evidence="5">
    <location>
        <begin position="6"/>
        <end position="28"/>
    </location>
</feature>
<feature type="transmembrane region" description="Helical" evidence="5">
    <location>
        <begin position="63"/>
        <end position="89"/>
    </location>
</feature>
<evidence type="ECO:0000256" key="2">
    <source>
        <dbReference type="ARBA" id="ARBA00022692"/>
    </source>
</evidence>
<dbReference type="GO" id="GO:0070837">
    <property type="term" value="P:dehydroascorbic acid transport"/>
    <property type="evidence" value="ECO:0007669"/>
    <property type="project" value="TreeGrafter"/>
</dbReference>
<dbReference type="Proteomes" id="UP000504612">
    <property type="component" value="Unplaced"/>
</dbReference>
<dbReference type="InterPro" id="IPR005829">
    <property type="entry name" value="Sugar_transporter_CS"/>
</dbReference>
<dbReference type="AlphaFoldDB" id="A0A6J1VYQ7"/>
<dbReference type="PANTHER" id="PTHR23503">
    <property type="entry name" value="SOLUTE CARRIER FAMILY 2"/>
    <property type="match status" value="1"/>
</dbReference>
<dbReference type="RefSeq" id="XP_026548161.1">
    <property type="nucleotide sequence ID" value="XM_026692376.1"/>
</dbReference>
<proteinExistence type="predicted"/>
<evidence type="ECO:0000256" key="1">
    <source>
        <dbReference type="ARBA" id="ARBA00004141"/>
    </source>
</evidence>
<dbReference type="Gene3D" id="1.20.1250.20">
    <property type="entry name" value="MFS general substrate transporter like domains"/>
    <property type="match status" value="1"/>
</dbReference>
<sequence length="179" mass="19913">MSAKAVERLLLAGNLIVQLMLLTTICIVDSLGRRFLLLSGFLMCSISTIALVFTFQINSPSLALISIVLMIIFLMGFITGPASILSVIIGELFLQSSRASAFVISGLISWGIHFVSALLFLLTKSYLGTYYLLLYWPFMIFAFIYIFWVVPETNGKTFEEIQENMVASTSKNSRKITAE</sequence>
<dbReference type="PROSITE" id="PS00216">
    <property type="entry name" value="SUGAR_TRANSPORT_1"/>
    <property type="match status" value="1"/>
</dbReference>
<dbReference type="GeneID" id="113429869"/>
<comment type="subcellular location">
    <subcellularLocation>
        <location evidence="1">Membrane</location>
        <topology evidence="1">Multi-pass membrane protein</topology>
    </subcellularLocation>
</comment>
<feature type="transmembrane region" description="Helical" evidence="5">
    <location>
        <begin position="101"/>
        <end position="122"/>
    </location>
</feature>
<accession>A0A6J1VYQ7</accession>
<keyword evidence="4 5" id="KW-0472">Membrane</keyword>
<dbReference type="InterPro" id="IPR020846">
    <property type="entry name" value="MFS_dom"/>
</dbReference>
<gene>
    <name evidence="8" type="primary">LOC113429869</name>
</gene>
<reference evidence="8" key="1">
    <citation type="submission" date="2025-08" db="UniProtKB">
        <authorList>
            <consortium name="RefSeq"/>
        </authorList>
    </citation>
    <scope>IDENTIFICATION</scope>
</reference>
<evidence type="ECO:0000256" key="4">
    <source>
        <dbReference type="ARBA" id="ARBA00023136"/>
    </source>
</evidence>
<keyword evidence="2 5" id="KW-0812">Transmembrane</keyword>
<protein>
    <submittedName>
        <fullName evidence="8">Solute carrier family 2, facilitated glucose transporter member 5-like</fullName>
    </submittedName>
</protein>
<name>A0A6J1VYQ7_9SAUR</name>
<dbReference type="SUPFAM" id="SSF103473">
    <property type="entry name" value="MFS general substrate transporter"/>
    <property type="match status" value="1"/>
</dbReference>
<feature type="transmembrane region" description="Helical" evidence="5">
    <location>
        <begin position="35"/>
        <end position="57"/>
    </location>
</feature>
<dbReference type="KEGG" id="nss:113429869"/>